<dbReference type="AlphaFoldDB" id="A0A392UNP0"/>
<evidence type="ECO:0000313" key="2">
    <source>
        <dbReference type="Proteomes" id="UP000265520"/>
    </source>
</evidence>
<organism evidence="1 2">
    <name type="scientific">Trifolium medium</name>
    <dbReference type="NCBI Taxonomy" id="97028"/>
    <lineage>
        <taxon>Eukaryota</taxon>
        <taxon>Viridiplantae</taxon>
        <taxon>Streptophyta</taxon>
        <taxon>Embryophyta</taxon>
        <taxon>Tracheophyta</taxon>
        <taxon>Spermatophyta</taxon>
        <taxon>Magnoliopsida</taxon>
        <taxon>eudicotyledons</taxon>
        <taxon>Gunneridae</taxon>
        <taxon>Pentapetalae</taxon>
        <taxon>rosids</taxon>
        <taxon>fabids</taxon>
        <taxon>Fabales</taxon>
        <taxon>Fabaceae</taxon>
        <taxon>Papilionoideae</taxon>
        <taxon>50 kb inversion clade</taxon>
        <taxon>NPAAA clade</taxon>
        <taxon>Hologalegina</taxon>
        <taxon>IRL clade</taxon>
        <taxon>Trifolieae</taxon>
        <taxon>Trifolium</taxon>
    </lineage>
</organism>
<evidence type="ECO:0000313" key="1">
    <source>
        <dbReference type="EMBL" id="MCI74264.1"/>
    </source>
</evidence>
<dbReference type="EMBL" id="LXQA010856812">
    <property type="protein sequence ID" value="MCI74264.1"/>
    <property type="molecule type" value="Genomic_DNA"/>
</dbReference>
<feature type="non-terminal residue" evidence="1">
    <location>
        <position position="37"/>
    </location>
</feature>
<dbReference type="Proteomes" id="UP000265520">
    <property type="component" value="Unassembled WGS sequence"/>
</dbReference>
<proteinExistence type="predicted"/>
<protein>
    <submittedName>
        <fullName evidence="1">Uncharacterized protein</fullName>
    </submittedName>
</protein>
<keyword evidence="2" id="KW-1185">Reference proteome</keyword>
<comment type="caution">
    <text evidence="1">The sequence shown here is derived from an EMBL/GenBank/DDBJ whole genome shotgun (WGS) entry which is preliminary data.</text>
</comment>
<accession>A0A392UNP0</accession>
<name>A0A392UNP0_9FABA</name>
<reference evidence="1 2" key="1">
    <citation type="journal article" date="2018" name="Front. Plant Sci.">
        <title>Red Clover (Trifolium pratense) and Zigzag Clover (T. medium) - A Picture of Genomic Similarities and Differences.</title>
        <authorList>
            <person name="Dluhosova J."/>
            <person name="Istvanek J."/>
            <person name="Nedelnik J."/>
            <person name="Repkova J."/>
        </authorList>
    </citation>
    <scope>NUCLEOTIDE SEQUENCE [LARGE SCALE GENOMIC DNA]</scope>
    <source>
        <strain evidence="2">cv. 10/8</strain>
        <tissue evidence="1">Leaf</tissue>
    </source>
</reference>
<sequence>MPDFGTFIRQRSNDLSTAIAKRVSLFRQSMEDNLNSN</sequence>